<dbReference type="SMART" id="SM00233">
    <property type="entry name" value="PH"/>
    <property type="match status" value="1"/>
</dbReference>
<evidence type="ECO:0000259" key="2">
    <source>
        <dbReference type="PROSITE" id="PS50003"/>
    </source>
</evidence>
<feature type="non-terminal residue" evidence="3">
    <location>
        <position position="580"/>
    </location>
</feature>
<dbReference type="SUPFAM" id="SSF50729">
    <property type="entry name" value="PH domain-like"/>
    <property type="match status" value="1"/>
</dbReference>
<dbReference type="InterPro" id="IPR001849">
    <property type="entry name" value="PH_domain"/>
</dbReference>
<accession>A0A4P9ZJD0</accession>
<evidence type="ECO:0000313" key="3">
    <source>
        <dbReference type="EMBL" id="RKP32612.1"/>
    </source>
</evidence>
<dbReference type="PANTHER" id="PTHR31941">
    <property type="entry name" value="CYTOSKELETAL SIGNALING PROTEIN SLM1"/>
    <property type="match status" value="1"/>
</dbReference>
<dbReference type="Proteomes" id="UP000268321">
    <property type="component" value="Unassembled WGS sequence"/>
</dbReference>
<keyword evidence="4" id="KW-1185">Reference proteome</keyword>
<dbReference type="PROSITE" id="PS50003">
    <property type="entry name" value="PH_DOMAIN"/>
    <property type="match status" value="1"/>
</dbReference>
<dbReference type="Pfam" id="PF20400">
    <property type="entry name" value="BAR_4"/>
    <property type="match status" value="1"/>
</dbReference>
<dbReference type="OrthoDB" id="2264563at2759"/>
<dbReference type="InterPro" id="IPR046868">
    <property type="entry name" value="BAR_4"/>
</dbReference>
<feature type="domain" description="PH" evidence="2">
    <location>
        <begin position="424"/>
        <end position="546"/>
    </location>
</feature>
<organism evidence="3 4">
    <name type="scientific">Metschnikowia bicuspidata</name>
    <dbReference type="NCBI Taxonomy" id="27322"/>
    <lineage>
        <taxon>Eukaryota</taxon>
        <taxon>Fungi</taxon>
        <taxon>Dikarya</taxon>
        <taxon>Ascomycota</taxon>
        <taxon>Saccharomycotina</taxon>
        <taxon>Pichiomycetes</taxon>
        <taxon>Metschnikowiaceae</taxon>
        <taxon>Metschnikowia</taxon>
    </lineage>
</organism>
<dbReference type="Pfam" id="PF20399">
    <property type="entry name" value="PH_20"/>
    <property type="match status" value="1"/>
</dbReference>
<dbReference type="InterPro" id="IPR011993">
    <property type="entry name" value="PH-like_dom_sf"/>
</dbReference>
<dbReference type="AlphaFoldDB" id="A0A4P9ZJD0"/>
<protein>
    <recommendedName>
        <fullName evidence="2">PH domain-containing protein</fullName>
    </recommendedName>
</protein>
<evidence type="ECO:0000256" key="1">
    <source>
        <dbReference type="ARBA" id="ARBA00022553"/>
    </source>
</evidence>
<reference evidence="4" key="1">
    <citation type="journal article" date="2018" name="Nat. Microbiol.">
        <title>Leveraging single-cell genomics to expand the fungal tree of life.</title>
        <authorList>
            <person name="Ahrendt S.R."/>
            <person name="Quandt C.A."/>
            <person name="Ciobanu D."/>
            <person name="Clum A."/>
            <person name="Salamov A."/>
            <person name="Andreopoulos B."/>
            <person name="Cheng J.F."/>
            <person name="Woyke T."/>
            <person name="Pelin A."/>
            <person name="Henrissat B."/>
            <person name="Reynolds N.K."/>
            <person name="Benny G.L."/>
            <person name="Smith M.E."/>
            <person name="James T.Y."/>
            <person name="Grigoriev I.V."/>
        </authorList>
    </citation>
    <scope>NUCLEOTIDE SEQUENCE [LARGE SCALE GENOMIC DNA]</scope>
    <source>
        <strain evidence="4">Baker2002</strain>
    </source>
</reference>
<name>A0A4P9ZJD0_9ASCO</name>
<gene>
    <name evidence="3" type="ORF">METBISCDRAFT_8252</name>
</gene>
<evidence type="ECO:0000313" key="4">
    <source>
        <dbReference type="Proteomes" id="UP000268321"/>
    </source>
</evidence>
<proteinExistence type="predicted"/>
<feature type="non-terminal residue" evidence="3">
    <location>
        <position position="1"/>
    </location>
</feature>
<dbReference type="Gene3D" id="2.30.29.30">
    <property type="entry name" value="Pleckstrin-homology domain (PH domain)/Phosphotyrosine-binding domain (PTB)"/>
    <property type="match status" value="1"/>
</dbReference>
<sequence length="580" mass="65418">VLPAFDRRSPFFVNVPSHEAKPIDQLIQYFKLWKRFVAALTGYLRDLVLAKEFELNLNLQLVDSVQFPGCRDLADRCLKEAELQNSYTSSVPSSPKNVSGKLLDVLLLQMVSNDPSRPKLPHAKSASPFLKIQSFTHRRSHSSSAVDRDAPLESLSKMPISSSEAPAVVAAMVAPKADVPVDPTYFPPDSLFVSMGSALINNHMNVRQAQMHLCREVMYRLIPNLEQLQRNLGIKIKEIKSLLRNDSFANVGLLKEMSKTGLCIKNYVNAVRTYCDPVPVVGKRADADRALSLGDPFMLKLVLDHQLKSQLILENYIFALYVNLQSISKDLLNYVVKDLNVVVQKLIRLTGDEAAYATSVDECLINLGVTLKNKLRTLSRDWEYFMVHSKNFLNVYYDTPDLPKRETRSFKDVVYPFANSVHGKCLRCGYLYRKQKLMKSYVSHFYVLTCNYLHEFKTDVSSDKKGPKAGALHAKAKTKGKIGGVVDHDSTPSRSFNLNDFTIDVKEATELKFTLHSVSICQKVSFKCQKDADFRSWTTDLTNLLRFGSNHLQRFQFIEEKLALGSASSENSSRESVAVP</sequence>
<dbReference type="EMBL" id="ML004430">
    <property type="protein sequence ID" value="RKP32612.1"/>
    <property type="molecule type" value="Genomic_DNA"/>
</dbReference>
<dbReference type="InterPro" id="IPR046869">
    <property type="entry name" value="SLM1/RGC1-like_PH"/>
</dbReference>
<keyword evidence="1" id="KW-0597">Phosphoprotein</keyword>
<dbReference type="PANTHER" id="PTHR31941:SF15">
    <property type="entry name" value="ACTIVATOR OF SKN7 PROTEIN 10-RELATED"/>
    <property type="match status" value="1"/>
</dbReference>